<evidence type="ECO:0000259" key="1">
    <source>
        <dbReference type="SMART" id="SM00849"/>
    </source>
</evidence>
<gene>
    <name evidence="2" type="ORF">GCM10011415_11600</name>
</gene>
<name>A0A8J2ZIA6_9RHOB</name>
<dbReference type="InterPro" id="IPR001279">
    <property type="entry name" value="Metallo-B-lactamas"/>
</dbReference>
<accession>A0A8J2ZIA6</accession>
<dbReference type="PANTHER" id="PTHR11203">
    <property type="entry name" value="CLEAVAGE AND POLYADENYLATION SPECIFICITY FACTOR FAMILY MEMBER"/>
    <property type="match status" value="1"/>
</dbReference>
<dbReference type="Pfam" id="PF00753">
    <property type="entry name" value="Lactamase_B"/>
    <property type="match status" value="1"/>
</dbReference>
<comment type="caution">
    <text evidence="2">The sequence shown here is derived from an EMBL/GenBank/DDBJ whole genome shotgun (WGS) entry which is preliminary data.</text>
</comment>
<organism evidence="2 3">
    <name type="scientific">Salipiger pallidus</name>
    <dbReference type="NCBI Taxonomy" id="1775170"/>
    <lineage>
        <taxon>Bacteria</taxon>
        <taxon>Pseudomonadati</taxon>
        <taxon>Pseudomonadota</taxon>
        <taxon>Alphaproteobacteria</taxon>
        <taxon>Rhodobacterales</taxon>
        <taxon>Roseobacteraceae</taxon>
        <taxon>Salipiger</taxon>
    </lineage>
</organism>
<dbReference type="PANTHER" id="PTHR11203:SF37">
    <property type="entry name" value="INTEGRATOR COMPLEX SUBUNIT 11"/>
    <property type="match status" value="1"/>
</dbReference>
<dbReference type="SMART" id="SM00849">
    <property type="entry name" value="Lactamase_B"/>
    <property type="match status" value="1"/>
</dbReference>
<protein>
    <submittedName>
        <fullName evidence="2">MBL fold metallo-hydrolase</fullName>
    </submittedName>
</protein>
<evidence type="ECO:0000313" key="2">
    <source>
        <dbReference type="EMBL" id="GGG66477.1"/>
    </source>
</evidence>
<evidence type="ECO:0000313" key="3">
    <source>
        <dbReference type="Proteomes" id="UP000617145"/>
    </source>
</evidence>
<dbReference type="GO" id="GO:0004521">
    <property type="term" value="F:RNA endonuclease activity"/>
    <property type="evidence" value="ECO:0007669"/>
    <property type="project" value="TreeGrafter"/>
</dbReference>
<feature type="domain" description="Metallo-beta-lactamase" evidence="1">
    <location>
        <begin position="21"/>
        <end position="182"/>
    </location>
</feature>
<keyword evidence="3" id="KW-1185">Reference proteome</keyword>
<dbReference type="AlphaFoldDB" id="A0A8J2ZIA6"/>
<proteinExistence type="predicted"/>
<dbReference type="Gene3D" id="3.60.15.10">
    <property type="entry name" value="Ribonuclease Z/Hydroxyacylglutathione hydrolase-like"/>
    <property type="match status" value="1"/>
</dbReference>
<reference evidence="2" key="2">
    <citation type="submission" date="2020-09" db="EMBL/GenBank/DDBJ databases">
        <authorList>
            <person name="Sun Q."/>
            <person name="Zhou Y."/>
        </authorList>
    </citation>
    <scope>NUCLEOTIDE SEQUENCE</scope>
    <source>
        <strain evidence="2">CGMCC 1.15762</strain>
    </source>
</reference>
<dbReference type="InterPro" id="IPR050698">
    <property type="entry name" value="MBL"/>
</dbReference>
<dbReference type="InterPro" id="IPR036866">
    <property type="entry name" value="RibonucZ/Hydroxyglut_hydro"/>
</dbReference>
<dbReference type="RefSeq" id="WP_229672957.1">
    <property type="nucleotide sequence ID" value="NZ_BMJV01000002.1"/>
</dbReference>
<reference evidence="2" key="1">
    <citation type="journal article" date="2014" name="Int. J. Syst. Evol. Microbiol.">
        <title>Complete genome sequence of Corynebacterium casei LMG S-19264T (=DSM 44701T), isolated from a smear-ripened cheese.</title>
        <authorList>
            <consortium name="US DOE Joint Genome Institute (JGI-PGF)"/>
            <person name="Walter F."/>
            <person name="Albersmeier A."/>
            <person name="Kalinowski J."/>
            <person name="Ruckert C."/>
        </authorList>
    </citation>
    <scope>NUCLEOTIDE SEQUENCE</scope>
    <source>
        <strain evidence="2">CGMCC 1.15762</strain>
    </source>
</reference>
<dbReference type="EMBL" id="BMJV01000002">
    <property type="protein sequence ID" value="GGG66477.1"/>
    <property type="molecule type" value="Genomic_DNA"/>
</dbReference>
<dbReference type="SUPFAM" id="SSF56281">
    <property type="entry name" value="Metallo-hydrolase/oxidoreductase"/>
    <property type="match status" value="1"/>
</dbReference>
<dbReference type="Proteomes" id="UP000617145">
    <property type="component" value="Unassembled WGS sequence"/>
</dbReference>
<sequence>MEGLTMTQGRLTALSGLGRKSAAVFLVELKGRRLLLDLGDGLEAGERPDLSGAGRIDAVILSHAHEDHANGLDRLDEIGNPPVFASAETLRQLLHTPPKAHVLPEQGSAEVLGLPITLGRAGHAPGGIWMHLPSAGGLLYTGDYSVEAPLLRCDPFPRADTVIADASYGDRDTLLSDQITALAQAAEGGAVLPCPPFGRGADMVTALGALGLTVHACAEVAGECERLTGHRPPVRDAATAHPGDIIVATGANGGTGLPGALRERPGFRFVFSSHVPRTSPARVMIDDGRAVWMGWNVHPRLRDLVSLAETTGAKRLLPAFVDLATAPRLCDALGPRLSTDLTTEI</sequence>